<feature type="active site" description="Proton acceptor" evidence="11">
    <location>
        <position position="117"/>
    </location>
</feature>
<feature type="compositionally biased region" description="Low complexity" evidence="13">
    <location>
        <begin position="288"/>
        <end position="303"/>
    </location>
</feature>
<reference evidence="15 16" key="1">
    <citation type="submission" date="2019-12" db="EMBL/GenBank/DDBJ databases">
        <title>Chromosome-level assembly of the Caenorhabditis remanei genome.</title>
        <authorList>
            <person name="Teterina A.A."/>
            <person name="Willis J.H."/>
            <person name="Phillips P.C."/>
        </authorList>
    </citation>
    <scope>NUCLEOTIDE SEQUENCE [LARGE SCALE GENOMIC DNA]</scope>
    <source>
        <strain evidence="15 16">PX506</strain>
        <tissue evidence="15">Whole organism</tissue>
    </source>
</reference>
<dbReference type="EC" id="3.4.19.12" evidence="3"/>
<dbReference type="Gene3D" id="1.10.287.10">
    <property type="entry name" value="S15/NS1, RNA-binding"/>
    <property type="match status" value="1"/>
</dbReference>
<name>A0A6A5GEY1_CAERE</name>
<evidence type="ECO:0000256" key="11">
    <source>
        <dbReference type="PIRSR" id="PIRSR633865-1"/>
    </source>
</evidence>
<dbReference type="GeneID" id="9839491"/>
<evidence type="ECO:0000256" key="2">
    <source>
        <dbReference type="ARBA" id="ARBA00004123"/>
    </source>
</evidence>
<dbReference type="EMBL" id="WUAV01000005">
    <property type="protein sequence ID" value="KAF1753052.1"/>
    <property type="molecule type" value="Genomic_DNA"/>
</dbReference>
<dbReference type="PRINTS" id="PR01233">
    <property type="entry name" value="JOSEPHIN"/>
</dbReference>
<feature type="active site" evidence="11 12">
    <location>
        <position position="132"/>
    </location>
</feature>
<evidence type="ECO:0000256" key="3">
    <source>
        <dbReference type="ARBA" id="ARBA00012759"/>
    </source>
</evidence>
<dbReference type="GO" id="GO:0006508">
    <property type="term" value="P:proteolysis"/>
    <property type="evidence" value="ECO:0007669"/>
    <property type="project" value="UniProtKB-KW"/>
</dbReference>
<dbReference type="PANTHER" id="PTHR14159">
    <property type="entry name" value="ATAXIN-3-RELATED"/>
    <property type="match status" value="1"/>
</dbReference>
<keyword evidence="4" id="KW-0645">Protease</keyword>
<dbReference type="CTD" id="9839491"/>
<comment type="subcellular location">
    <subcellularLocation>
        <location evidence="2">Nucleus</location>
    </subcellularLocation>
</comment>
<keyword evidence="9" id="KW-0804">Transcription</keyword>
<keyword evidence="7" id="KW-0788">Thiol protease</keyword>
<dbReference type="Gene3D" id="3.90.70.40">
    <property type="match status" value="1"/>
</dbReference>
<evidence type="ECO:0000313" key="16">
    <source>
        <dbReference type="Proteomes" id="UP000483820"/>
    </source>
</evidence>
<keyword evidence="8" id="KW-0805">Transcription regulation</keyword>
<dbReference type="GO" id="GO:0005634">
    <property type="term" value="C:nucleus"/>
    <property type="evidence" value="ECO:0007669"/>
    <property type="project" value="UniProtKB-SubCell"/>
</dbReference>
<evidence type="ECO:0000256" key="12">
    <source>
        <dbReference type="PROSITE-ProRule" id="PRU00331"/>
    </source>
</evidence>
<dbReference type="AlphaFoldDB" id="A0A6A5GEY1"/>
<feature type="active site" description="Nucleophile" evidence="11">
    <location>
        <position position="20"/>
    </location>
</feature>
<feature type="active site" evidence="12">
    <location>
        <position position="20"/>
    </location>
</feature>
<dbReference type="Pfam" id="PF02099">
    <property type="entry name" value="Josephin"/>
    <property type="match status" value="1"/>
</dbReference>
<dbReference type="GO" id="GO:0016579">
    <property type="term" value="P:protein deubiquitination"/>
    <property type="evidence" value="ECO:0007669"/>
    <property type="project" value="InterPro"/>
</dbReference>
<evidence type="ECO:0000259" key="14">
    <source>
        <dbReference type="PROSITE" id="PS50957"/>
    </source>
</evidence>
<keyword evidence="6 12" id="KW-0378">Hydrolase</keyword>
<dbReference type="Proteomes" id="UP000483820">
    <property type="component" value="Chromosome V"/>
</dbReference>
<dbReference type="SMART" id="SM00726">
    <property type="entry name" value="UIM"/>
    <property type="match status" value="2"/>
</dbReference>
<evidence type="ECO:0000256" key="1">
    <source>
        <dbReference type="ARBA" id="ARBA00000707"/>
    </source>
</evidence>
<dbReference type="PANTHER" id="PTHR14159:SF0">
    <property type="entry name" value="ATAXIN-3-RELATED"/>
    <property type="match status" value="1"/>
</dbReference>
<dbReference type="SMART" id="SM01246">
    <property type="entry name" value="Josephin"/>
    <property type="match status" value="1"/>
</dbReference>
<keyword evidence="10" id="KW-0539">Nucleus</keyword>
<dbReference type="PROSITE" id="PS50957">
    <property type="entry name" value="JOSEPHIN"/>
    <property type="match status" value="1"/>
</dbReference>
<sequence>MSGDDPIRSIIFERQEAALCAQHALNMLIQDHVFNYESLTMVATQMDLLERSLLGENAIAARPSENMNASGFFSIQVIQKALEAYSLQLVNIEHPSMAEYKANPIIGRAYICNLREHWFVIRRFGNQWFELNSVKTGPRLLTNTYVHEYLHQLSAEGYSTFVVQGELPASEADQFITLCPVVLKPSPKKELGPVEKFVKSVGRRLGGSSDSRDSPEERELAIAMAMSMETNSGSVVNSEESEDAMLKKAIEMSLEKVSEAHTAPDAANGQELATSSEATEMMETPILSEPTPSDTSSSESSTPRDLNEEVRRKREKLMQQAEKKKEETE</sequence>
<keyword evidence="5" id="KW-0833">Ubl conjugation pathway</keyword>
<evidence type="ECO:0000313" key="15">
    <source>
        <dbReference type="EMBL" id="KAF1753052.1"/>
    </source>
</evidence>
<dbReference type="InterPro" id="IPR003903">
    <property type="entry name" value="UIM_dom"/>
</dbReference>
<evidence type="ECO:0000256" key="8">
    <source>
        <dbReference type="ARBA" id="ARBA00023015"/>
    </source>
</evidence>
<dbReference type="InterPro" id="IPR033865">
    <property type="entry name" value="Ataxin-3"/>
</dbReference>
<evidence type="ECO:0000256" key="5">
    <source>
        <dbReference type="ARBA" id="ARBA00022786"/>
    </source>
</evidence>
<evidence type="ECO:0000256" key="7">
    <source>
        <dbReference type="ARBA" id="ARBA00022807"/>
    </source>
</evidence>
<dbReference type="PROSITE" id="PS50330">
    <property type="entry name" value="UIM"/>
    <property type="match status" value="1"/>
</dbReference>
<gene>
    <name evidence="15" type="ORF">GCK72_019608</name>
</gene>
<dbReference type="Pfam" id="PF02809">
    <property type="entry name" value="UIM"/>
    <property type="match status" value="2"/>
</dbReference>
<dbReference type="RefSeq" id="XP_003115361.2">
    <property type="nucleotide sequence ID" value="XM_003115313.2"/>
</dbReference>
<protein>
    <recommendedName>
        <fullName evidence="3">ubiquitinyl hydrolase 1</fullName>
        <ecNumber evidence="3">3.4.19.12</ecNumber>
    </recommendedName>
</protein>
<comment type="catalytic activity">
    <reaction evidence="1">
        <text>Thiol-dependent hydrolysis of ester, thioester, amide, peptide and isopeptide bonds formed by the C-terminal Gly of ubiquitin (a 76-residue protein attached to proteins as an intracellular targeting signal).</text>
        <dbReference type="EC" id="3.4.19.12"/>
    </reaction>
</comment>
<feature type="active site" evidence="12">
    <location>
        <position position="117"/>
    </location>
</feature>
<evidence type="ECO:0000256" key="4">
    <source>
        <dbReference type="ARBA" id="ARBA00022670"/>
    </source>
</evidence>
<evidence type="ECO:0000256" key="10">
    <source>
        <dbReference type="ARBA" id="ARBA00023242"/>
    </source>
</evidence>
<proteinExistence type="predicted"/>
<dbReference type="KEGG" id="crq:GCK72_019608"/>
<feature type="region of interest" description="Disordered" evidence="13">
    <location>
        <begin position="259"/>
        <end position="329"/>
    </location>
</feature>
<evidence type="ECO:0000256" key="9">
    <source>
        <dbReference type="ARBA" id="ARBA00023163"/>
    </source>
</evidence>
<organism evidence="15 16">
    <name type="scientific">Caenorhabditis remanei</name>
    <name type="common">Caenorhabditis vulgaris</name>
    <dbReference type="NCBI Taxonomy" id="31234"/>
    <lineage>
        <taxon>Eukaryota</taxon>
        <taxon>Metazoa</taxon>
        <taxon>Ecdysozoa</taxon>
        <taxon>Nematoda</taxon>
        <taxon>Chromadorea</taxon>
        <taxon>Rhabditida</taxon>
        <taxon>Rhabditina</taxon>
        <taxon>Rhabditomorpha</taxon>
        <taxon>Rhabditoidea</taxon>
        <taxon>Rhabditidae</taxon>
        <taxon>Peloderinae</taxon>
        <taxon>Caenorhabditis</taxon>
    </lineage>
</organism>
<feature type="domain" description="Josephin" evidence="14">
    <location>
        <begin position="7"/>
        <end position="178"/>
    </location>
</feature>
<accession>A0A6A5GEY1</accession>
<comment type="caution">
    <text evidence="15">The sequence shown here is derived from an EMBL/GenBank/DDBJ whole genome shotgun (WGS) entry which is preliminary data.</text>
</comment>
<evidence type="ECO:0000256" key="13">
    <source>
        <dbReference type="SAM" id="MobiDB-lite"/>
    </source>
</evidence>
<dbReference type="InterPro" id="IPR006155">
    <property type="entry name" value="Josephin"/>
</dbReference>
<dbReference type="GO" id="GO:0004843">
    <property type="term" value="F:cysteine-type deubiquitinase activity"/>
    <property type="evidence" value="ECO:0007669"/>
    <property type="project" value="UniProtKB-EC"/>
</dbReference>
<evidence type="ECO:0000256" key="6">
    <source>
        <dbReference type="ARBA" id="ARBA00022801"/>
    </source>
</evidence>